<evidence type="ECO:0000313" key="9">
    <source>
        <dbReference type="EMBL" id="KAG5636576.1"/>
    </source>
</evidence>
<dbReference type="OrthoDB" id="59470at2759"/>
<comment type="catalytic activity">
    <reaction evidence="6">
        <text>2 R'C(R)SH + O2 = R'C(R)S-S(R)CR' + H2O2</text>
        <dbReference type="Rhea" id="RHEA:17357"/>
        <dbReference type="ChEBI" id="CHEBI:15379"/>
        <dbReference type="ChEBI" id="CHEBI:16240"/>
        <dbReference type="ChEBI" id="CHEBI:16520"/>
        <dbReference type="ChEBI" id="CHEBI:17412"/>
        <dbReference type="EC" id="1.8.3.2"/>
    </reaction>
</comment>
<evidence type="ECO:0000256" key="4">
    <source>
        <dbReference type="ARBA" id="ARBA00023002"/>
    </source>
</evidence>
<gene>
    <name evidence="9" type="ORF">H0H81_007584</name>
</gene>
<dbReference type="PANTHER" id="PTHR12645:SF1">
    <property type="entry name" value="FAD-LINKED SULFHYDRYL OXIDASE ERV2"/>
    <property type="match status" value="1"/>
</dbReference>
<keyword evidence="3 6" id="KW-0274">FAD</keyword>
<dbReference type="GO" id="GO:0005739">
    <property type="term" value="C:mitochondrion"/>
    <property type="evidence" value="ECO:0007669"/>
    <property type="project" value="TreeGrafter"/>
</dbReference>
<evidence type="ECO:0000256" key="7">
    <source>
        <dbReference type="SAM" id="MobiDB-lite"/>
    </source>
</evidence>
<dbReference type="PROSITE" id="PS51324">
    <property type="entry name" value="ERV_ALR"/>
    <property type="match status" value="1"/>
</dbReference>
<feature type="domain" description="ERV/ALR sulfhydryl oxidase" evidence="8">
    <location>
        <begin position="1"/>
        <end position="104"/>
    </location>
</feature>
<dbReference type="EMBL" id="JABCKI010005916">
    <property type="protein sequence ID" value="KAG5636576.1"/>
    <property type="molecule type" value="Genomic_DNA"/>
</dbReference>
<keyword evidence="5" id="KW-1015">Disulfide bond</keyword>
<accession>A0A9P7FT41</accession>
<comment type="caution">
    <text evidence="9">The sequence shown here is derived from an EMBL/GenBank/DDBJ whole genome shotgun (WGS) entry which is preliminary data.</text>
</comment>
<dbReference type="GO" id="GO:0050660">
    <property type="term" value="F:flavin adenine dinucleotide binding"/>
    <property type="evidence" value="ECO:0007669"/>
    <property type="project" value="TreeGrafter"/>
</dbReference>
<dbReference type="InterPro" id="IPR039799">
    <property type="entry name" value="ALR/ERV"/>
</dbReference>
<evidence type="ECO:0000259" key="8">
    <source>
        <dbReference type="PROSITE" id="PS51324"/>
    </source>
</evidence>
<evidence type="ECO:0000313" key="10">
    <source>
        <dbReference type="Proteomes" id="UP000717328"/>
    </source>
</evidence>
<proteinExistence type="predicted"/>
<dbReference type="Gene3D" id="1.20.120.310">
    <property type="entry name" value="ERV/ALR sulfhydryl oxidase domain"/>
    <property type="match status" value="2"/>
</dbReference>
<protein>
    <recommendedName>
        <fullName evidence="6">Sulfhydryl oxidase</fullName>
        <ecNumber evidence="6">1.8.3.2</ecNumber>
    </recommendedName>
</protein>
<keyword evidence="2 6" id="KW-0285">Flavoprotein</keyword>
<dbReference type="InterPro" id="IPR017905">
    <property type="entry name" value="ERV/ALR_sulphydryl_oxidase"/>
</dbReference>
<reference evidence="9" key="2">
    <citation type="submission" date="2021-10" db="EMBL/GenBank/DDBJ databases">
        <title>Phylogenomics reveals ancestral predisposition of the termite-cultivated fungus Termitomyces towards a domesticated lifestyle.</title>
        <authorList>
            <person name="Auxier B."/>
            <person name="Grum-Grzhimaylo A."/>
            <person name="Cardenas M.E."/>
            <person name="Lodge J.D."/>
            <person name="Laessoe T."/>
            <person name="Pedersen O."/>
            <person name="Smith M.E."/>
            <person name="Kuyper T.W."/>
            <person name="Franco-Molano E.A."/>
            <person name="Baroni T.J."/>
            <person name="Aanen D.K."/>
        </authorList>
    </citation>
    <scope>NUCLEOTIDE SEQUENCE</scope>
    <source>
        <strain evidence="9">D49</strain>
    </source>
</reference>
<comment type="cofactor">
    <cofactor evidence="1 6">
        <name>FAD</name>
        <dbReference type="ChEBI" id="CHEBI:57692"/>
    </cofactor>
</comment>
<keyword evidence="4 6" id="KW-0560">Oxidoreductase</keyword>
<evidence type="ECO:0000256" key="1">
    <source>
        <dbReference type="ARBA" id="ARBA00001974"/>
    </source>
</evidence>
<evidence type="ECO:0000256" key="3">
    <source>
        <dbReference type="ARBA" id="ARBA00022827"/>
    </source>
</evidence>
<evidence type="ECO:0000256" key="5">
    <source>
        <dbReference type="ARBA" id="ARBA00023157"/>
    </source>
</evidence>
<sequence>MAYVDPWTGQLFGEGGVEKSLHSMNSAALPHVVNGTVIMPKLGNATAKAALGRATWKLMHTMTLRFPETASRRSASLWLCSLHNEVNKRLNKPIFDCAHLDAEYDCGCGDEPIQKATPSSNTGPMDLEEDPSKDDLTGVGMIKGGR</sequence>
<dbReference type="Proteomes" id="UP000717328">
    <property type="component" value="Unassembled WGS sequence"/>
</dbReference>
<evidence type="ECO:0000256" key="6">
    <source>
        <dbReference type="RuleBase" id="RU371123"/>
    </source>
</evidence>
<dbReference type="GO" id="GO:0016971">
    <property type="term" value="F:flavin-dependent sulfhydryl oxidase activity"/>
    <property type="evidence" value="ECO:0007669"/>
    <property type="project" value="InterPro"/>
</dbReference>
<dbReference type="EC" id="1.8.3.2" evidence="6"/>
<organism evidence="9 10">
    <name type="scientific">Sphagnurus paluster</name>
    <dbReference type="NCBI Taxonomy" id="117069"/>
    <lineage>
        <taxon>Eukaryota</taxon>
        <taxon>Fungi</taxon>
        <taxon>Dikarya</taxon>
        <taxon>Basidiomycota</taxon>
        <taxon>Agaricomycotina</taxon>
        <taxon>Agaricomycetes</taxon>
        <taxon>Agaricomycetidae</taxon>
        <taxon>Agaricales</taxon>
        <taxon>Tricholomatineae</taxon>
        <taxon>Lyophyllaceae</taxon>
        <taxon>Sphagnurus</taxon>
    </lineage>
</organism>
<dbReference type="SUPFAM" id="SSF69000">
    <property type="entry name" value="FAD-dependent thiol oxidase"/>
    <property type="match status" value="1"/>
</dbReference>
<dbReference type="InterPro" id="IPR036774">
    <property type="entry name" value="ERV/ALR_sulphydryl_oxid_sf"/>
</dbReference>
<reference evidence="9" key="1">
    <citation type="submission" date="2021-02" db="EMBL/GenBank/DDBJ databases">
        <authorList>
            <person name="Nieuwenhuis M."/>
            <person name="Van De Peppel L.J.J."/>
        </authorList>
    </citation>
    <scope>NUCLEOTIDE SEQUENCE</scope>
    <source>
        <strain evidence="9">D49</strain>
    </source>
</reference>
<keyword evidence="10" id="KW-1185">Reference proteome</keyword>
<dbReference type="Pfam" id="PF04777">
    <property type="entry name" value="Evr1_Alr"/>
    <property type="match status" value="1"/>
</dbReference>
<feature type="region of interest" description="Disordered" evidence="7">
    <location>
        <begin position="115"/>
        <end position="146"/>
    </location>
</feature>
<evidence type="ECO:0000256" key="2">
    <source>
        <dbReference type="ARBA" id="ARBA00022630"/>
    </source>
</evidence>
<dbReference type="PANTHER" id="PTHR12645">
    <property type="entry name" value="ALR/ERV"/>
    <property type="match status" value="1"/>
</dbReference>
<name>A0A9P7FT41_9AGAR</name>
<dbReference type="AlphaFoldDB" id="A0A9P7FT41"/>